<comment type="caution">
    <text evidence="1">The sequence shown here is derived from an EMBL/GenBank/DDBJ whole genome shotgun (WGS) entry which is preliminary data.</text>
</comment>
<evidence type="ECO:0000313" key="1">
    <source>
        <dbReference type="EMBL" id="MET3790714.1"/>
    </source>
</evidence>
<dbReference type="Proteomes" id="UP001549076">
    <property type="component" value="Unassembled WGS sequence"/>
</dbReference>
<sequence>MADTSAWWDKPVHVFVTDSSVVAVTRLGRAVELLLGDWPGDGPAYLEARKAALEAYSNPDNAKAQAKAQEAFAEAAREAGILAD</sequence>
<evidence type="ECO:0008006" key="3">
    <source>
        <dbReference type="Google" id="ProtNLM"/>
    </source>
</evidence>
<dbReference type="Pfam" id="PF06169">
    <property type="entry name" value="DUF982"/>
    <property type="match status" value="1"/>
</dbReference>
<accession>A0ABV2MV96</accession>
<name>A0ABV2MV96_9HYPH</name>
<keyword evidence="2" id="KW-1185">Reference proteome</keyword>
<dbReference type="Gene3D" id="6.10.250.730">
    <property type="match status" value="1"/>
</dbReference>
<dbReference type="InterPro" id="IPR010385">
    <property type="entry name" value="DUF982"/>
</dbReference>
<proteinExistence type="predicted"/>
<protein>
    <recommendedName>
        <fullName evidence="3">DUF982 domain-containing protein</fullName>
    </recommendedName>
</protein>
<evidence type="ECO:0000313" key="2">
    <source>
        <dbReference type="Proteomes" id="UP001549076"/>
    </source>
</evidence>
<gene>
    <name evidence="1" type="ORF">ABID37_000905</name>
</gene>
<dbReference type="EMBL" id="JBEPML010000002">
    <property type="protein sequence ID" value="MET3790714.1"/>
    <property type="molecule type" value="Genomic_DNA"/>
</dbReference>
<dbReference type="RefSeq" id="WP_354192905.1">
    <property type="nucleotide sequence ID" value="NZ_JBEPML010000002.1"/>
</dbReference>
<organism evidence="1 2">
    <name type="scientific">Aquamicrobium terrae</name>
    <dbReference type="NCBI Taxonomy" id="1324945"/>
    <lineage>
        <taxon>Bacteria</taxon>
        <taxon>Pseudomonadati</taxon>
        <taxon>Pseudomonadota</taxon>
        <taxon>Alphaproteobacteria</taxon>
        <taxon>Hyphomicrobiales</taxon>
        <taxon>Phyllobacteriaceae</taxon>
        <taxon>Aquamicrobium</taxon>
    </lineage>
</organism>
<reference evidence="1 2" key="1">
    <citation type="submission" date="2024-06" db="EMBL/GenBank/DDBJ databases">
        <title>Genomic Encyclopedia of Type Strains, Phase IV (KMG-IV): sequencing the most valuable type-strain genomes for metagenomic binning, comparative biology and taxonomic classification.</title>
        <authorList>
            <person name="Goeker M."/>
        </authorList>
    </citation>
    <scope>NUCLEOTIDE SEQUENCE [LARGE SCALE GENOMIC DNA]</scope>
    <source>
        <strain evidence="1 2">DSM 27865</strain>
    </source>
</reference>